<evidence type="ECO:0000313" key="2">
    <source>
        <dbReference type="EMBL" id="PJK29162.1"/>
    </source>
</evidence>
<proteinExistence type="inferred from homology"/>
<comment type="similarity">
    <text evidence="1">Belongs to the short-chain dehydrogenases/reductases (SDR) family.</text>
</comment>
<organism evidence="2 3">
    <name type="scientific">Minwuia thermotolerans</name>
    <dbReference type="NCBI Taxonomy" id="2056226"/>
    <lineage>
        <taxon>Bacteria</taxon>
        <taxon>Pseudomonadati</taxon>
        <taxon>Pseudomonadota</taxon>
        <taxon>Alphaproteobacteria</taxon>
        <taxon>Minwuiales</taxon>
        <taxon>Minwuiaceae</taxon>
        <taxon>Minwuia</taxon>
    </lineage>
</organism>
<dbReference type="OrthoDB" id="9789398at2"/>
<name>A0A2M9G0C1_9PROT</name>
<dbReference type="InterPro" id="IPR036291">
    <property type="entry name" value="NAD(P)-bd_dom_sf"/>
</dbReference>
<dbReference type="CDD" id="cd05233">
    <property type="entry name" value="SDR_c"/>
    <property type="match status" value="1"/>
</dbReference>
<protein>
    <submittedName>
        <fullName evidence="2">Short-chain dehydrogenase</fullName>
    </submittedName>
</protein>
<evidence type="ECO:0000313" key="3">
    <source>
        <dbReference type="Proteomes" id="UP000229498"/>
    </source>
</evidence>
<dbReference type="Proteomes" id="UP000229498">
    <property type="component" value="Unassembled WGS sequence"/>
</dbReference>
<sequence length="258" mass="27544">MMFDLRGKTAIVTGSTKGIGKAIAEAFAKQGANVVVSSRKADAVEAVTQDINDNHAAHGGRAVGIPCNISYKEQLEMLVEETRKAFDKVDVLVCNAAVNPFYGSSLEIPDTAFDKIMDVNIKSNHWLANLVLPEMIERKDGTIIIVSSIGGLRGSRVLGAYAISKAADMQMVRNIAMEYGKSNIRANAIAPGLIQTDFARALWEDPEFRARSEAQAPLNRIGQPEEIAGLAVYMASKEGSFLTGQTIAVDGGVTISGG</sequence>
<dbReference type="PANTHER" id="PTHR43943">
    <property type="entry name" value="DEHYDROGENASE/REDUCTASE (SDR FAMILY) MEMBER 4"/>
    <property type="match status" value="1"/>
</dbReference>
<accession>A0A2M9G0C1</accession>
<gene>
    <name evidence="2" type="ORF">CVT23_13310</name>
</gene>
<dbReference type="InterPro" id="IPR002347">
    <property type="entry name" value="SDR_fam"/>
</dbReference>
<evidence type="ECO:0000256" key="1">
    <source>
        <dbReference type="ARBA" id="ARBA00006484"/>
    </source>
</evidence>
<dbReference type="PANTHER" id="PTHR43943:SF2">
    <property type="entry name" value="DEHYDROGENASE_REDUCTASE 4"/>
    <property type="match status" value="1"/>
</dbReference>
<dbReference type="PRINTS" id="PR00081">
    <property type="entry name" value="GDHRDH"/>
</dbReference>
<dbReference type="Pfam" id="PF13561">
    <property type="entry name" value="adh_short_C2"/>
    <property type="match status" value="1"/>
</dbReference>
<dbReference type="InterPro" id="IPR020904">
    <property type="entry name" value="Sc_DH/Rdtase_CS"/>
</dbReference>
<dbReference type="PROSITE" id="PS00061">
    <property type="entry name" value="ADH_SHORT"/>
    <property type="match status" value="1"/>
</dbReference>
<dbReference type="EMBL" id="PHIG01000036">
    <property type="protein sequence ID" value="PJK29162.1"/>
    <property type="molecule type" value="Genomic_DNA"/>
</dbReference>
<dbReference type="PRINTS" id="PR00080">
    <property type="entry name" value="SDRFAMILY"/>
</dbReference>
<keyword evidence="3" id="KW-1185">Reference proteome</keyword>
<reference evidence="2 3" key="1">
    <citation type="submission" date="2017-11" db="EMBL/GenBank/DDBJ databases">
        <title>Draft genome sequence of Rhizobiales bacterium SY3-13.</title>
        <authorList>
            <person name="Sun C."/>
        </authorList>
    </citation>
    <scope>NUCLEOTIDE SEQUENCE [LARGE SCALE GENOMIC DNA]</scope>
    <source>
        <strain evidence="2 3">SY3-13</strain>
    </source>
</reference>
<dbReference type="NCBIfam" id="NF005559">
    <property type="entry name" value="PRK07231.1"/>
    <property type="match status" value="1"/>
</dbReference>
<dbReference type="FunFam" id="3.40.50.720:FF:000084">
    <property type="entry name" value="Short-chain dehydrogenase reductase"/>
    <property type="match status" value="1"/>
</dbReference>
<dbReference type="Gene3D" id="3.40.50.720">
    <property type="entry name" value="NAD(P)-binding Rossmann-like Domain"/>
    <property type="match status" value="1"/>
</dbReference>
<dbReference type="AlphaFoldDB" id="A0A2M9G0C1"/>
<comment type="caution">
    <text evidence="2">The sequence shown here is derived from an EMBL/GenBank/DDBJ whole genome shotgun (WGS) entry which is preliminary data.</text>
</comment>
<dbReference type="RefSeq" id="WP_109792831.1">
    <property type="nucleotide sequence ID" value="NZ_PHIG01000036.1"/>
</dbReference>
<dbReference type="SUPFAM" id="SSF51735">
    <property type="entry name" value="NAD(P)-binding Rossmann-fold domains"/>
    <property type="match status" value="1"/>
</dbReference>